<comment type="caution">
    <text evidence="3">The sequence shown here is derived from an EMBL/GenBank/DDBJ whole genome shotgun (WGS) entry which is preliminary data.</text>
</comment>
<gene>
    <name evidence="3" type="ORF">OJ996_01250</name>
</gene>
<keyword evidence="1" id="KW-0175">Coiled coil</keyword>
<evidence type="ECO:0000313" key="3">
    <source>
        <dbReference type="EMBL" id="MCW1912178.1"/>
    </source>
</evidence>
<keyword evidence="4" id="KW-1185">Reference proteome</keyword>
<evidence type="ECO:0000256" key="1">
    <source>
        <dbReference type="SAM" id="Coils"/>
    </source>
</evidence>
<reference evidence="3" key="1">
    <citation type="submission" date="2022-10" db="EMBL/GenBank/DDBJ databases">
        <title>Luteolibacter sp. GHJ8, whole genome shotgun sequencing project.</title>
        <authorList>
            <person name="Zhao G."/>
            <person name="Shen L."/>
        </authorList>
    </citation>
    <scope>NUCLEOTIDE SEQUENCE</scope>
    <source>
        <strain evidence="3">GHJ8</strain>
    </source>
</reference>
<feature type="coiled-coil region" evidence="1">
    <location>
        <begin position="174"/>
        <end position="201"/>
    </location>
</feature>
<organism evidence="3 4">
    <name type="scientific">Luteolibacter rhizosphaerae</name>
    <dbReference type="NCBI Taxonomy" id="2989719"/>
    <lineage>
        <taxon>Bacteria</taxon>
        <taxon>Pseudomonadati</taxon>
        <taxon>Verrucomicrobiota</taxon>
        <taxon>Verrucomicrobiia</taxon>
        <taxon>Verrucomicrobiales</taxon>
        <taxon>Verrucomicrobiaceae</taxon>
        <taxon>Luteolibacter</taxon>
    </lineage>
</organism>
<feature type="signal peptide" evidence="2">
    <location>
        <begin position="1"/>
        <end position="20"/>
    </location>
</feature>
<evidence type="ECO:0000256" key="2">
    <source>
        <dbReference type="SAM" id="SignalP"/>
    </source>
</evidence>
<protein>
    <submittedName>
        <fullName evidence="3">Uncharacterized protein</fullName>
    </submittedName>
</protein>
<sequence>MKRSCLLFAILALGSQTVFGEPFKATATVKLENAAGQDEAALRDFLELAKKPKALEEITARLALTTAWELEPEEASARLASVLELSLRGKDGKITASDESPVMAAIMANTAACVLQQFEVARPAAHFEELDKTIAEQTGAVADKRKLLAQIIRQSAIVPQGSQTPTEDPSGAGYVNAKDDFESAETLLKQLKSKRAEAESESMLRVHHVIWAKAGEKR</sequence>
<dbReference type="EMBL" id="JAPDDR010000001">
    <property type="protein sequence ID" value="MCW1912178.1"/>
    <property type="molecule type" value="Genomic_DNA"/>
</dbReference>
<name>A0ABT3FX76_9BACT</name>
<accession>A0ABT3FX76</accession>
<keyword evidence="2" id="KW-0732">Signal</keyword>
<feature type="chain" id="PRO_5046153878" evidence="2">
    <location>
        <begin position="21"/>
        <end position="218"/>
    </location>
</feature>
<proteinExistence type="predicted"/>
<dbReference type="Proteomes" id="UP001165653">
    <property type="component" value="Unassembled WGS sequence"/>
</dbReference>
<evidence type="ECO:0000313" key="4">
    <source>
        <dbReference type="Proteomes" id="UP001165653"/>
    </source>
</evidence>